<dbReference type="GO" id="GO:0005634">
    <property type="term" value="C:nucleus"/>
    <property type="evidence" value="ECO:0007669"/>
    <property type="project" value="InterPro"/>
</dbReference>
<accession>A0A9P6YTT6</accession>
<dbReference type="InterPro" id="IPR036915">
    <property type="entry name" value="Cyclin-like_sf"/>
</dbReference>
<feature type="domain" description="Cyclin N-terminal" evidence="2">
    <location>
        <begin position="982"/>
        <end position="1072"/>
    </location>
</feature>
<dbReference type="Gene3D" id="2.40.50.140">
    <property type="entry name" value="Nucleic acid-binding proteins"/>
    <property type="match status" value="1"/>
</dbReference>
<reference evidence="5 6" key="1">
    <citation type="journal article" date="2020" name="Microb. Genom.">
        <title>Genetic diversity of clinical and environmental Mucorales isolates obtained from an investigation of mucormycosis cases among solid organ transplant recipients.</title>
        <authorList>
            <person name="Nguyen M.H."/>
            <person name="Kaul D."/>
            <person name="Muto C."/>
            <person name="Cheng S.J."/>
            <person name="Richter R.A."/>
            <person name="Bruno V.M."/>
            <person name="Liu G."/>
            <person name="Beyhan S."/>
            <person name="Sundermann A.J."/>
            <person name="Mounaud S."/>
            <person name="Pasculle A.W."/>
            <person name="Nierman W.C."/>
            <person name="Driscoll E."/>
            <person name="Cumbie R."/>
            <person name="Clancy C.J."/>
            <person name="Dupont C.L."/>
        </authorList>
    </citation>
    <scope>NUCLEOTIDE SEQUENCE [LARGE SCALE GENOMIC DNA]</scope>
    <source>
        <strain evidence="5 6">GL24</strain>
    </source>
</reference>
<feature type="region of interest" description="Disordered" evidence="1">
    <location>
        <begin position="427"/>
        <end position="446"/>
    </location>
</feature>
<evidence type="ECO:0008006" key="7">
    <source>
        <dbReference type="Google" id="ProtNLM"/>
    </source>
</evidence>
<evidence type="ECO:0000259" key="4">
    <source>
        <dbReference type="Pfam" id="PF22379"/>
    </source>
</evidence>
<dbReference type="Pfam" id="PF00134">
    <property type="entry name" value="Cyclin_N"/>
    <property type="match status" value="1"/>
</dbReference>
<protein>
    <recommendedName>
        <fullName evidence="7">Zinc finger Mcm10/DnaG-type domain-containing protein</fullName>
    </recommendedName>
</protein>
<organism evidence="5 6">
    <name type="scientific">Rhizopus delemar</name>
    <dbReference type="NCBI Taxonomy" id="936053"/>
    <lineage>
        <taxon>Eukaryota</taxon>
        <taxon>Fungi</taxon>
        <taxon>Fungi incertae sedis</taxon>
        <taxon>Mucoromycota</taxon>
        <taxon>Mucoromycotina</taxon>
        <taxon>Mucoromycetes</taxon>
        <taxon>Mucorales</taxon>
        <taxon>Mucorineae</taxon>
        <taxon>Rhizopodaceae</taxon>
        <taxon>Rhizopus</taxon>
    </lineage>
</organism>
<comment type="caution">
    <text evidence="5">The sequence shown here is derived from an EMBL/GenBank/DDBJ whole genome shotgun (WGS) entry which is preliminary data.</text>
</comment>
<dbReference type="InterPro" id="IPR015408">
    <property type="entry name" value="Znf_Mcm10/DnaG"/>
</dbReference>
<evidence type="ECO:0000256" key="1">
    <source>
        <dbReference type="SAM" id="MobiDB-lite"/>
    </source>
</evidence>
<proteinExistence type="predicted"/>
<keyword evidence="6" id="KW-1185">Reference proteome</keyword>
<dbReference type="Proteomes" id="UP000740926">
    <property type="component" value="Unassembled WGS sequence"/>
</dbReference>
<evidence type="ECO:0000313" key="6">
    <source>
        <dbReference type="Proteomes" id="UP000740926"/>
    </source>
</evidence>
<dbReference type="CDD" id="cd20540">
    <property type="entry name" value="CYCLIN_CCNY_like"/>
    <property type="match status" value="1"/>
</dbReference>
<feature type="region of interest" description="Disordered" evidence="1">
    <location>
        <begin position="478"/>
        <end position="501"/>
    </location>
</feature>
<dbReference type="InterPro" id="IPR055065">
    <property type="entry name" value="OB_MCM10"/>
</dbReference>
<dbReference type="InterPro" id="IPR012340">
    <property type="entry name" value="NA-bd_OB-fold"/>
</dbReference>
<dbReference type="PANTHER" id="PTHR14248">
    <property type="entry name" value="CYCLIN Y, ISOFORM A"/>
    <property type="match status" value="1"/>
</dbReference>
<evidence type="ECO:0000313" key="5">
    <source>
        <dbReference type="EMBL" id="KAG1564468.1"/>
    </source>
</evidence>
<gene>
    <name evidence="5" type="ORF">G6F50_010998</name>
</gene>
<dbReference type="Gene3D" id="1.10.472.10">
    <property type="entry name" value="Cyclin-like"/>
    <property type="match status" value="1"/>
</dbReference>
<dbReference type="InterPro" id="IPR006671">
    <property type="entry name" value="Cyclin_N"/>
</dbReference>
<dbReference type="Pfam" id="PF22379">
    <property type="entry name" value="OB_MCM10"/>
    <property type="match status" value="1"/>
</dbReference>
<dbReference type="AlphaFoldDB" id="A0A9P6YTT6"/>
<dbReference type="SUPFAM" id="SSF47954">
    <property type="entry name" value="Cyclin-like"/>
    <property type="match status" value="1"/>
</dbReference>
<dbReference type="GO" id="GO:0006260">
    <property type="term" value="P:DNA replication"/>
    <property type="evidence" value="ECO:0007669"/>
    <property type="project" value="InterPro"/>
</dbReference>
<evidence type="ECO:0000259" key="2">
    <source>
        <dbReference type="Pfam" id="PF00134"/>
    </source>
</evidence>
<evidence type="ECO:0000259" key="3">
    <source>
        <dbReference type="Pfam" id="PF09329"/>
    </source>
</evidence>
<feature type="domain" description="Zinc finger Mcm10/DnaG-type" evidence="3">
    <location>
        <begin position="167"/>
        <end position="212"/>
    </location>
</feature>
<sequence length="1091" mass="124825">MPESNDPGCSTKLTVTEKHPQIVNSGSNSTIDTDVRTGFRLKRRLVSEANCQRGLQNVQFIPLLHVQNHVAQYNSIRIGIKPSQDWATMGVIDKCHLRDDFCVVRMTDMKGDYLYVYITDKAYKKFENAIGMGSVLVFKRPNVLVANKANGTAALHVSQIQQMWVVGQSLDLVCCQGYSKQGQVCEEWIDRRAGEYCDVHLTKVCNYSKNGRMELASGDVGIDIRWATAVKQADGRIVYQAKKRPDIKSTAQKKVEAYYIKGKGLINVKGELFKKALQEKNNTADNNENIAEFLKGRRDNGSEMIRKLKGIEEEKPKQSLTKEALQKMGLGKNVLSKEEEEAKPPYFDAFTIIELEENLKKDKVFQKDFSSNLKRDITSLIHYWNTKCSRDTDQVKKISAAPEKKALVDDVINNIQPNINSTLDLVNTSSEDSDDDLSVPNTPPNFNIQSNALDCAKENSSNKKNDNFALTTTQSKHFKDDKLPSSPIDFISGQDQSKNERKQNTILHSDADSHYEDLSDAVEEGLSDSVKGESSESHQVSIYSDINKRSIKKSFSSFINKLKGVFAKKSKVGSSVKDKHRSSVNEKRKTLDLTDPNYVQALFDRLQVPLTPDIKTIMERKKFYSLRELSFEIHCLNDEKARVNALLESVGLPPWKVKIKENGEFTACSELDLPIFWTEGGPYGPPLWADPNDGRVWKYDDSDREDLKKSTASFLEEFEERQKRGVFSYMDNYVEPPMSDGDSDSEYSNSHQLHRLVFEPDEATLTGDMMKGNPRSSVDQLLDDVWKRSEEYQEYFNHMDEDVEHEDSYYGMPLKLVTDKRNVSSSIWNPPIAHAIIENNVRGHVAHSRTEVNMRTQDLVPYVKIDTNTNSKEYRIPRKQVKPLVVDIDDGALYKRSISAYSALKDYDLAWQKTFHDEQHDIDKVQTTFQSISWALYSIIRRNHFEGNFDCDPLFISLDISYDDDMWEAEPLTEWSDIFMEMAAIFERTDLTSEHAIIAFIYVERMIKTSGQCLFDGSWQRILMLSLLTAAKVWEDCSIYNSDYSQLFPDVSTKAINQMEVHYLEYLDWNVNVKCSEFASTYFQLRQPQDV</sequence>
<name>A0A9P6YTT6_9FUNG</name>
<feature type="domain" description="MCM10 OB-fold" evidence="4">
    <location>
        <begin position="38"/>
        <end position="163"/>
    </location>
</feature>
<dbReference type="Pfam" id="PF09329">
    <property type="entry name" value="zf-primase"/>
    <property type="match status" value="1"/>
</dbReference>
<dbReference type="EMBL" id="JAANIU010002615">
    <property type="protein sequence ID" value="KAG1564468.1"/>
    <property type="molecule type" value="Genomic_DNA"/>
</dbReference>